<organism evidence="2 3">
    <name type="scientific">Nesidiocoris tenuis</name>
    <dbReference type="NCBI Taxonomy" id="355587"/>
    <lineage>
        <taxon>Eukaryota</taxon>
        <taxon>Metazoa</taxon>
        <taxon>Ecdysozoa</taxon>
        <taxon>Arthropoda</taxon>
        <taxon>Hexapoda</taxon>
        <taxon>Insecta</taxon>
        <taxon>Pterygota</taxon>
        <taxon>Neoptera</taxon>
        <taxon>Paraneoptera</taxon>
        <taxon>Hemiptera</taxon>
        <taxon>Heteroptera</taxon>
        <taxon>Panheteroptera</taxon>
        <taxon>Cimicomorpha</taxon>
        <taxon>Miridae</taxon>
        <taxon>Dicyphina</taxon>
        <taxon>Nesidiocoris</taxon>
    </lineage>
</organism>
<dbReference type="AlphaFoldDB" id="A0A6H5HA04"/>
<feature type="non-terminal residue" evidence="2">
    <location>
        <position position="87"/>
    </location>
</feature>
<accession>A0A6H5HA04</accession>
<evidence type="ECO:0000256" key="1">
    <source>
        <dbReference type="SAM" id="MobiDB-lite"/>
    </source>
</evidence>
<feature type="region of interest" description="Disordered" evidence="1">
    <location>
        <begin position="1"/>
        <end position="21"/>
    </location>
</feature>
<gene>
    <name evidence="2" type="ORF">NTEN_LOCUS17960</name>
</gene>
<reference evidence="2 3" key="1">
    <citation type="submission" date="2020-02" db="EMBL/GenBank/DDBJ databases">
        <authorList>
            <person name="Ferguson B K."/>
        </authorList>
    </citation>
    <scope>NUCLEOTIDE SEQUENCE [LARGE SCALE GENOMIC DNA]</scope>
</reference>
<keyword evidence="3" id="KW-1185">Reference proteome</keyword>
<protein>
    <submittedName>
        <fullName evidence="2">Uncharacterized protein</fullName>
    </submittedName>
</protein>
<evidence type="ECO:0000313" key="3">
    <source>
        <dbReference type="Proteomes" id="UP000479000"/>
    </source>
</evidence>
<dbReference type="EMBL" id="CADCXU010026565">
    <property type="protein sequence ID" value="CAB0013349.1"/>
    <property type="molecule type" value="Genomic_DNA"/>
</dbReference>
<sequence>MNISRPNFKNRFPSWTNRDRTMSAIRRQHRRCLEPMAESALMGASAPPSVLPPHRAHQCCHPPRPRLSRAYHRCTFRYVGAKQPSSL</sequence>
<evidence type="ECO:0000313" key="2">
    <source>
        <dbReference type="EMBL" id="CAB0013349.1"/>
    </source>
</evidence>
<proteinExistence type="predicted"/>
<name>A0A6H5HA04_9HEMI</name>
<dbReference type="Proteomes" id="UP000479000">
    <property type="component" value="Unassembled WGS sequence"/>
</dbReference>